<proteinExistence type="inferred from homology"/>
<dbReference type="PANTHER" id="PTHR31501">
    <property type="entry name" value="CALCIUM RELEASE-ACTIVATED CALCIUM CHANNEL PROTEIN 1"/>
    <property type="match status" value="1"/>
</dbReference>
<dbReference type="OrthoDB" id="61124at2759"/>
<evidence type="ECO:0000256" key="4">
    <source>
        <dbReference type="ARBA" id="ARBA00022989"/>
    </source>
</evidence>
<keyword evidence="4 6" id="KW-1133">Transmembrane helix</keyword>
<dbReference type="AlphaFoldDB" id="A0A9Q1HGL1"/>
<dbReference type="Pfam" id="PF07856">
    <property type="entry name" value="Orai-1"/>
    <property type="match status" value="1"/>
</dbReference>
<dbReference type="GO" id="GO:0002115">
    <property type="term" value="P:store-operated calcium entry"/>
    <property type="evidence" value="ECO:0007669"/>
    <property type="project" value="TreeGrafter"/>
</dbReference>
<evidence type="ECO:0000256" key="2">
    <source>
        <dbReference type="ARBA" id="ARBA00008062"/>
    </source>
</evidence>
<sequence length="205" mass="23183">MANPHSLQALSWRRLYLSRAKLKASGRTSALLAGFAMQVAMVELQIENEKHMDDPAYEKLVVCFTVCSVLLVLVHLFALLISVCILPNIEAVSNVHNINAVNESPHDSLHNYIEMAWACSTILGIVLFIVEIMFLCWVKLYDHRTSAWIATAMCIPALLLLCLFAIRFYVILMQHKFHRSSRGLEELENMATKLNGDNQLNIQTV</sequence>
<name>A0A9Q1HGL1_HOLLE</name>
<keyword evidence="3 6" id="KW-0812">Transmembrane</keyword>
<dbReference type="GO" id="GO:0015279">
    <property type="term" value="F:store-operated calcium channel activity"/>
    <property type="evidence" value="ECO:0007669"/>
    <property type="project" value="TreeGrafter"/>
</dbReference>
<evidence type="ECO:0000313" key="7">
    <source>
        <dbReference type="EMBL" id="KAJ8044203.1"/>
    </source>
</evidence>
<comment type="similarity">
    <text evidence="2">Belongs to the Orai family.</text>
</comment>
<reference evidence="7" key="1">
    <citation type="submission" date="2021-10" db="EMBL/GenBank/DDBJ databases">
        <title>Tropical sea cucumber genome reveals ecological adaptation and Cuvierian tubules defense mechanism.</title>
        <authorList>
            <person name="Chen T."/>
        </authorList>
    </citation>
    <scope>NUCLEOTIDE SEQUENCE</scope>
    <source>
        <strain evidence="7">Nanhai2018</strain>
        <tissue evidence="7">Muscle</tissue>
    </source>
</reference>
<dbReference type="InterPro" id="IPR038350">
    <property type="entry name" value="Orai_sf"/>
</dbReference>
<evidence type="ECO:0000256" key="6">
    <source>
        <dbReference type="SAM" id="Phobius"/>
    </source>
</evidence>
<dbReference type="EMBL" id="JAIZAY010000004">
    <property type="protein sequence ID" value="KAJ8044203.1"/>
    <property type="molecule type" value="Genomic_DNA"/>
</dbReference>
<dbReference type="InterPro" id="IPR012446">
    <property type="entry name" value="CRAC_channel"/>
</dbReference>
<keyword evidence="5 6" id="KW-0472">Membrane</keyword>
<gene>
    <name evidence="7" type="ORF">HOLleu_11594</name>
</gene>
<dbReference type="Proteomes" id="UP001152320">
    <property type="component" value="Chromosome 4"/>
</dbReference>
<feature type="transmembrane region" description="Helical" evidence="6">
    <location>
        <begin position="115"/>
        <end position="141"/>
    </location>
</feature>
<evidence type="ECO:0000256" key="3">
    <source>
        <dbReference type="ARBA" id="ARBA00022692"/>
    </source>
</evidence>
<organism evidence="7 8">
    <name type="scientific">Holothuria leucospilota</name>
    <name type="common">Black long sea cucumber</name>
    <name type="synonym">Mertensiothuria leucospilota</name>
    <dbReference type="NCBI Taxonomy" id="206669"/>
    <lineage>
        <taxon>Eukaryota</taxon>
        <taxon>Metazoa</taxon>
        <taxon>Echinodermata</taxon>
        <taxon>Eleutherozoa</taxon>
        <taxon>Echinozoa</taxon>
        <taxon>Holothuroidea</taxon>
        <taxon>Aspidochirotacea</taxon>
        <taxon>Aspidochirotida</taxon>
        <taxon>Holothuriidae</taxon>
        <taxon>Holothuria</taxon>
    </lineage>
</organism>
<evidence type="ECO:0000256" key="5">
    <source>
        <dbReference type="ARBA" id="ARBA00023136"/>
    </source>
</evidence>
<dbReference type="GO" id="GO:0016020">
    <property type="term" value="C:membrane"/>
    <property type="evidence" value="ECO:0007669"/>
    <property type="project" value="UniProtKB-SubCell"/>
</dbReference>
<feature type="transmembrane region" description="Helical" evidence="6">
    <location>
        <begin position="60"/>
        <end position="86"/>
    </location>
</feature>
<comment type="caution">
    <text evidence="7">The sequence shown here is derived from an EMBL/GenBank/DDBJ whole genome shotgun (WGS) entry which is preliminary data.</text>
</comment>
<feature type="transmembrane region" description="Helical" evidence="6">
    <location>
        <begin position="147"/>
        <end position="172"/>
    </location>
</feature>
<comment type="subcellular location">
    <subcellularLocation>
        <location evidence="1">Membrane</location>
        <topology evidence="1">Multi-pass membrane protein</topology>
    </subcellularLocation>
</comment>
<dbReference type="PANTHER" id="PTHR31501:SF7">
    <property type="entry name" value="CALCIUM RELEASE-ACTIVATED CALCIUM CHANNEL PROTEIN 1"/>
    <property type="match status" value="1"/>
</dbReference>
<evidence type="ECO:0000313" key="8">
    <source>
        <dbReference type="Proteomes" id="UP001152320"/>
    </source>
</evidence>
<dbReference type="Gene3D" id="1.20.140.140">
    <property type="entry name" value="Calcium release-activated calcium channel protein Orai"/>
    <property type="match status" value="1"/>
</dbReference>
<keyword evidence="8" id="KW-1185">Reference proteome</keyword>
<accession>A0A9Q1HGL1</accession>
<protein>
    <submittedName>
        <fullName evidence="7">Protein orai-2</fullName>
    </submittedName>
</protein>
<evidence type="ECO:0000256" key="1">
    <source>
        <dbReference type="ARBA" id="ARBA00004141"/>
    </source>
</evidence>